<comment type="similarity">
    <text evidence="2">Belongs to the short-chain dehydrogenases/reductases (SDR) family.</text>
</comment>
<evidence type="ECO:0000256" key="1">
    <source>
        <dbReference type="ARBA" id="ARBA00023002"/>
    </source>
</evidence>
<dbReference type="EMBL" id="WBMR01000025">
    <property type="protein sequence ID" value="KAB2383505.1"/>
    <property type="molecule type" value="Genomic_DNA"/>
</dbReference>
<dbReference type="PANTHER" id="PTHR43157">
    <property type="entry name" value="PHOSPHATIDYLINOSITOL-GLYCAN BIOSYNTHESIS CLASS F PROTEIN-RELATED"/>
    <property type="match status" value="1"/>
</dbReference>
<reference evidence="4 5" key="1">
    <citation type="submission" date="2019-09" db="EMBL/GenBank/DDBJ databases">
        <title>Actinomadura physcomitrii sp. nov., a novel actinomycete isolated from moss [Physcomitrium sphaericum (Ludw) Fuernr].</title>
        <authorList>
            <person name="Liu C."/>
            <person name="Zhuang X."/>
        </authorList>
    </citation>
    <scope>NUCLEOTIDE SEQUENCE [LARGE SCALE GENOMIC DNA]</scope>
    <source>
        <strain evidence="4 5">CYP1-1B</strain>
    </source>
</reference>
<keyword evidence="5" id="KW-1185">Reference proteome</keyword>
<dbReference type="NCBIfam" id="NF004846">
    <property type="entry name" value="PRK06197.1"/>
    <property type="match status" value="1"/>
</dbReference>
<feature type="compositionally biased region" description="Basic and acidic residues" evidence="3">
    <location>
        <begin position="298"/>
        <end position="308"/>
    </location>
</feature>
<name>A0A6L3VVX9_9ACTN</name>
<proteinExistence type="inferred from homology"/>
<dbReference type="InterPro" id="IPR002347">
    <property type="entry name" value="SDR_fam"/>
</dbReference>
<dbReference type="OrthoDB" id="4577644at2"/>
<feature type="region of interest" description="Disordered" evidence="3">
    <location>
        <begin position="267"/>
        <end position="308"/>
    </location>
</feature>
<feature type="compositionally biased region" description="Basic and acidic residues" evidence="3">
    <location>
        <begin position="1"/>
        <end position="15"/>
    </location>
</feature>
<dbReference type="AlphaFoldDB" id="A0A6L3VVX9"/>
<comment type="caution">
    <text evidence="4">The sequence shown here is derived from an EMBL/GenBank/DDBJ whole genome shotgun (WGS) entry which is preliminary data.</text>
</comment>
<evidence type="ECO:0000256" key="3">
    <source>
        <dbReference type="SAM" id="MobiDB-lite"/>
    </source>
</evidence>
<keyword evidence="1" id="KW-0560">Oxidoreductase</keyword>
<dbReference type="Gene3D" id="3.40.50.720">
    <property type="entry name" value="NAD(P)-binding Rossmann-like Domain"/>
    <property type="match status" value="1"/>
</dbReference>
<dbReference type="PRINTS" id="PR00081">
    <property type="entry name" value="GDHRDH"/>
</dbReference>
<dbReference type="PRINTS" id="PR00080">
    <property type="entry name" value="SDRFAMILY"/>
</dbReference>
<accession>A0A6L3VVX9</accession>
<dbReference type="Proteomes" id="UP000483004">
    <property type="component" value="Unassembled WGS sequence"/>
</dbReference>
<gene>
    <name evidence="4" type="ORF">F9B16_11980</name>
</gene>
<dbReference type="GO" id="GO:0016491">
    <property type="term" value="F:oxidoreductase activity"/>
    <property type="evidence" value="ECO:0007669"/>
    <property type="project" value="UniProtKB-KW"/>
</dbReference>
<evidence type="ECO:0000313" key="5">
    <source>
        <dbReference type="Proteomes" id="UP000483004"/>
    </source>
</evidence>
<dbReference type="SUPFAM" id="SSF51735">
    <property type="entry name" value="NAD(P)-binding Rossmann-fold domains"/>
    <property type="match status" value="1"/>
</dbReference>
<feature type="region of interest" description="Disordered" evidence="3">
    <location>
        <begin position="1"/>
        <end position="27"/>
    </location>
</feature>
<protein>
    <submittedName>
        <fullName evidence="4">SDR family NAD(P)-dependent oxidoreductase</fullName>
    </submittedName>
</protein>
<sequence>MRDDRTAPRRREGGRGRGRPPWTADEIPRQDGRTAVVTGASTGIGFETAAGLARRGATVVLACRNPGRAARAAARIRAAAPDARLGVLDVDLESQASVRAAAARFHGDHGRLDLLVNNAGGVRPRYALTEDGFEATLATNHLGPFALTGLLLDLMLDVPGSRVVTVSSIGHRRGAIDFDDLHGERRYRFQTAYFQSKLANLLFTYELQRRLAAAGAATIAVAAHPGNARTEFGRDMNPVVRAAMSRWARPLTSWLLQSASRGALSPLRAATDPGAGGGDYYGPPGRAQFTGNPVRVESSPRSHDRDAQARLWRESERLTGVAYPLPAGAPSRSGE</sequence>
<evidence type="ECO:0000256" key="2">
    <source>
        <dbReference type="RuleBase" id="RU000363"/>
    </source>
</evidence>
<dbReference type="RefSeq" id="WP_151540097.1">
    <property type="nucleotide sequence ID" value="NZ_WBMR01000025.1"/>
</dbReference>
<dbReference type="InterPro" id="IPR036291">
    <property type="entry name" value="NAD(P)-bd_dom_sf"/>
</dbReference>
<evidence type="ECO:0000313" key="4">
    <source>
        <dbReference type="EMBL" id="KAB2383505.1"/>
    </source>
</evidence>
<organism evidence="4 5">
    <name type="scientific">Actinomadura montaniterrae</name>
    <dbReference type="NCBI Taxonomy" id="1803903"/>
    <lineage>
        <taxon>Bacteria</taxon>
        <taxon>Bacillati</taxon>
        <taxon>Actinomycetota</taxon>
        <taxon>Actinomycetes</taxon>
        <taxon>Streptosporangiales</taxon>
        <taxon>Thermomonosporaceae</taxon>
        <taxon>Actinomadura</taxon>
    </lineage>
</organism>
<dbReference type="Pfam" id="PF00106">
    <property type="entry name" value="adh_short"/>
    <property type="match status" value="1"/>
</dbReference>
<dbReference type="PANTHER" id="PTHR43157:SF31">
    <property type="entry name" value="PHOSPHATIDYLINOSITOL-GLYCAN BIOSYNTHESIS CLASS F PROTEIN"/>
    <property type="match status" value="1"/>
</dbReference>